<keyword evidence="3" id="KW-1003">Cell membrane</keyword>
<keyword evidence="12 15" id="KW-0472">Membrane</keyword>
<dbReference type="EC" id="2.7.1.-" evidence="16"/>
<comment type="caution">
    <text evidence="16">The sequence shown here is derived from an EMBL/GenBank/DDBJ whole genome shotgun (WGS) entry which is preliminary data.</text>
</comment>
<dbReference type="PANTHER" id="PTHR34299">
    <property type="entry name" value="DIACYLGLYCEROL KINASE"/>
    <property type="match status" value="1"/>
</dbReference>
<evidence type="ECO:0000256" key="15">
    <source>
        <dbReference type="SAM" id="Phobius"/>
    </source>
</evidence>
<evidence type="ECO:0000313" key="16">
    <source>
        <dbReference type="EMBL" id="MEA5260844.1"/>
    </source>
</evidence>
<evidence type="ECO:0000256" key="8">
    <source>
        <dbReference type="ARBA" id="ARBA00022777"/>
    </source>
</evidence>
<dbReference type="InterPro" id="IPR036945">
    <property type="entry name" value="DAGK_sf"/>
</dbReference>
<protein>
    <submittedName>
        <fullName evidence="16">Diacylglycerol kinase family protein</fullName>
        <ecNumber evidence="16">2.7.1.-</ecNumber>
    </submittedName>
</protein>
<dbReference type="RefSeq" id="WP_323253720.1">
    <property type="nucleotide sequence ID" value="NZ_JAYFUL010000071.1"/>
</dbReference>
<dbReference type="PANTHER" id="PTHR34299:SF1">
    <property type="entry name" value="DIACYLGLYCEROL KINASE"/>
    <property type="match status" value="1"/>
</dbReference>
<evidence type="ECO:0000256" key="6">
    <source>
        <dbReference type="ARBA" id="ARBA00022692"/>
    </source>
</evidence>
<dbReference type="Proteomes" id="UP001304671">
    <property type="component" value="Unassembled WGS sequence"/>
</dbReference>
<keyword evidence="13" id="KW-0594">Phospholipid biosynthesis</keyword>
<dbReference type="InterPro" id="IPR000829">
    <property type="entry name" value="DAGK"/>
</dbReference>
<gene>
    <name evidence="16" type="ORF">VB264_23800</name>
</gene>
<reference evidence="16 17" key="1">
    <citation type="submission" date="2023-12" db="EMBL/GenBank/DDBJ databases">
        <title>Novel species of the genus Arcicella isolated from rivers.</title>
        <authorList>
            <person name="Lu H."/>
        </authorList>
    </citation>
    <scope>NUCLEOTIDE SEQUENCE [LARGE SCALE GENOMIC DNA]</scope>
    <source>
        <strain evidence="16 17">LMG 21963</strain>
    </source>
</reference>
<evidence type="ECO:0000256" key="2">
    <source>
        <dbReference type="ARBA" id="ARBA00005967"/>
    </source>
</evidence>
<name>A0ABU5QVW1_9BACT</name>
<keyword evidence="5 16" id="KW-0808">Transferase</keyword>
<keyword evidence="4" id="KW-0444">Lipid biosynthesis</keyword>
<keyword evidence="10 15" id="KW-1133">Transmembrane helix</keyword>
<keyword evidence="6 15" id="KW-0812">Transmembrane</keyword>
<evidence type="ECO:0000256" key="9">
    <source>
        <dbReference type="ARBA" id="ARBA00022840"/>
    </source>
</evidence>
<evidence type="ECO:0000256" key="14">
    <source>
        <dbReference type="ARBA" id="ARBA00023264"/>
    </source>
</evidence>
<keyword evidence="14" id="KW-1208">Phospholipid metabolism</keyword>
<dbReference type="CDD" id="cd14265">
    <property type="entry name" value="UDPK_IM_like"/>
    <property type="match status" value="1"/>
</dbReference>
<keyword evidence="17" id="KW-1185">Reference proteome</keyword>
<organism evidence="16 17">
    <name type="scientific">Arcicella aquatica</name>
    <dbReference type="NCBI Taxonomy" id="217141"/>
    <lineage>
        <taxon>Bacteria</taxon>
        <taxon>Pseudomonadati</taxon>
        <taxon>Bacteroidota</taxon>
        <taxon>Cytophagia</taxon>
        <taxon>Cytophagales</taxon>
        <taxon>Flectobacillaceae</taxon>
        <taxon>Arcicella</taxon>
    </lineage>
</organism>
<dbReference type="InterPro" id="IPR033717">
    <property type="entry name" value="UDPK"/>
</dbReference>
<evidence type="ECO:0000256" key="10">
    <source>
        <dbReference type="ARBA" id="ARBA00022989"/>
    </source>
</evidence>
<dbReference type="Pfam" id="PF01219">
    <property type="entry name" value="DAGK_prokar"/>
    <property type="match status" value="1"/>
</dbReference>
<evidence type="ECO:0000256" key="13">
    <source>
        <dbReference type="ARBA" id="ARBA00023209"/>
    </source>
</evidence>
<comment type="subcellular location">
    <subcellularLocation>
        <location evidence="1">Cell membrane</location>
        <topology evidence="1">Multi-pass membrane protein</topology>
    </subcellularLocation>
</comment>
<evidence type="ECO:0000256" key="1">
    <source>
        <dbReference type="ARBA" id="ARBA00004651"/>
    </source>
</evidence>
<proteinExistence type="inferred from homology"/>
<sequence length="119" mass="12961">MIDFRKFIKSMSFAIQGIVSMFITENNARIHLLATTVAVAAGFYFHLSSNEWLWILLAIALVWILEAVNTAIESLVDLVSPDFNPLAGKAKDIAAGAVLIASIFAIIVGIIIFIPKLSL</sequence>
<feature type="transmembrane region" description="Helical" evidence="15">
    <location>
        <begin position="53"/>
        <end position="72"/>
    </location>
</feature>
<feature type="transmembrane region" description="Helical" evidence="15">
    <location>
        <begin position="30"/>
        <end position="47"/>
    </location>
</feature>
<comment type="similarity">
    <text evidence="2">Belongs to the bacterial diacylglycerol kinase family.</text>
</comment>
<evidence type="ECO:0000256" key="11">
    <source>
        <dbReference type="ARBA" id="ARBA00023098"/>
    </source>
</evidence>
<keyword evidence="8 16" id="KW-0418">Kinase</keyword>
<evidence type="ECO:0000313" key="17">
    <source>
        <dbReference type="Proteomes" id="UP001304671"/>
    </source>
</evidence>
<evidence type="ECO:0000256" key="3">
    <source>
        <dbReference type="ARBA" id="ARBA00022475"/>
    </source>
</evidence>
<feature type="transmembrane region" description="Helical" evidence="15">
    <location>
        <begin position="93"/>
        <end position="114"/>
    </location>
</feature>
<dbReference type="PROSITE" id="PS01069">
    <property type="entry name" value="DAGK_PROKAR"/>
    <property type="match status" value="1"/>
</dbReference>
<evidence type="ECO:0000256" key="7">
    <source>
        <dbReference type="ARBA" id="ARBA00022741"/>
    </source>
</evidence>
<dbReference type="GO" id="GO:0016301">
    <property type="term" value="F:kinase activity"/>
    <property type="evidence" value="ECO:0007669"/>
    <property type="project" value="UniProtKB-KW"/>
</dbReference>
<evidence type="ECO:0000256" key="12">
    <source>
        <dbReference type="ARBA" id="ARBA00023136"/>
    </source>
</evidence>
<keyword evidence="7" id="KW-0547">Nucleotide-binding</keyword>
<keyword evidence="11" id="KW-0443">Lipid metabolism</keyword>
<evidence type="ECO:0000256" key="4">
    <source>
        <dbReference type="ARBA" id="ARBA00022516"/>
    </source>
</evidence>
<dbReference type="Gene3D" id="1.10.287.3610">
    <property type="match status" value="1"/>
</dbReference>
<evidence type="ECO:0000256" key="5">
    <source>
        <dbReference type="ARBA" id="ARBA00022679"/>
    </source>
</evidence>
<keyword evidence="9" id="KW-0067">ATP-binding</keyword>
<accession>A0ABU5QVW1</accession>
<dbReference type="EMBL" id="JAYFUL010000071">
    <property type="protein sequence ID" value="MEA5260844.1"/>
    <property type="molecule type" value="Genomic_DNA"/>
</dbReference>